<evidence type="ECO:0000313" key="2">
    <source>
        <dbReference type="EMBL" id="KAE8382844.1"/>
    </source>
</evidence>
<keyword evidence="3" id="KW-1185">Reference proteome</keyword>
<feature type="compositionally biased region" description="Low complexity" evidence="1">
    <location>
        <begin position="195"/>
        <end position="208"/>
    </location>
</feature>
<feature type="compositionally biased region" description="Gly residues" evidence="1">
    <location>
        <begin position="209"/>
        <end position="219"/>
    </location>
</feature>
<evidence type="ECO:0000256" key="1">
    <source>
        <dbReference type="SAM" id="MobiDB-lite"/>
    </source>
</evidence>
<protein>
    <submittedName>
        <fullName evidence="2">Uncharacterized protein</fullName>
    </submittedName>
</protein>
<proteinExistence type="predicted"/>
<feature type="compositionally biased region" description="Basic and acidic residues" evidence="1">
    <location>
        <begin position="290"/>
        <end position="299"/>
    </location>
</feature>
<accession>A0A5N7BM09</accession>
<organism evidence="2 3">
    <name type="scientific">Aspergillus bertholletiae</name>
    <dbReference type="NCBI Taxonomy" id="1226010"/>
    <lineage>
        <taxon>Eukaryota</taxon>
        <taxon>Fungi</taxon>
        <taxon>Dikarya</taxon>
        <taxon>Ascomycota</taxon>
        <taxon>Pezizomycotina</taxon>
        <taxon>Eurotiomycetes</taxon>
        <taxon>Eurotiomycetidae</taxon>
        <taxon>Eurotiales</taxon>
        <taxon>Aspergillaceae</taxon>
        <taxon>Aspergillus</taxon>
        <taxon>Aspergillus subgen. Circumdati</taxon>
    </lineage>
</organism>
<sequence>MQQPFPNFYIIRHQGPLVPLIPLDELPSWLQVGYWDWNDTSLYSAMAPVSSSPIPRIGEYDVICHYCSASLDILHRSVSGQSPFQCDLPLPPHNNSNDIFFPYSLQDIPPPPPPPPPPTSSRTSSPVTALKQPLSSTPSLACFSEPPYYSNLRDPFVGACLVNFKVCCQKLLRCRSSVTASPAGSQQGLAGGAGNDNNNNNNNNNGNEEGSGNGTGNGPPSGLPPPPAAAAASTAASKTPSPLKLPGPVVPPSSGLDQGRIVQGEEASNATGSGDNNVGGAGSASIPLPSRDEAQEARRAGPGGPSSPKSLESSGKHKMNAQALRTFSVDESLIFPFSPSEASLDSRLRAGTQSAHHGDVGMHDLSRRSWAAAPQPQRSSLLRVSRKGRSKSVRFK</sequence>
<reference evidence="2 3" key="1">
    <citation type="submission" date="2019-04" db="EMBL/GenBank/DDBJ databases">
        <title>Friends and foes A comparative genomics studyof 23 Aspergillus species from section Flavi.</title>
        <authorList>
            <consortium name="DOE Joint Genome Institute"/>
            <person name="Kjaerbolling I."/>
            <person name="Vesth T."/>
            <person name="Frisvad J.C."/>
            <person name="Nybo J.L."/>
            <person name="Theobald S."/>
            <person name="Kildgaard S."/>
            <person name="Isbrandt T."/>
            <person name="Kuo A."/>
            <person name="Sato A."/>
            <person name="Lyhne E.K."/>
            <person name="Kogle M.E."/>
            <person name="Wiebenga A."/>
            <person name="Kun R.S."/>
            <person name="Lubbers R.J."/>
            <person name="Makela M.R."/>
            <person name="Barry K."/>
            <person name="Chovatia M."/>
            <person name="Clum A."/>
            <person name="Daum C."/>
            <person name="Haridas S."/>
            <person name="He G."/>
            <person name="LaButti K."/>
            <person name="Lipzen A."/>
            <person name="Mondo S."/>
            <person name="Riley R."/>
            <person name="Salamov A."/>
            <person name="Simmons B.A."/>
            <person name="Magnuson J.K."/>
            <person name="Henrissat B."/>
            <person name="Mortensen U.H."/>
            <person name="Larsen T.O."/>
            <person name="Devries R.P."/>
            <person name="Grigoriev I.V."/>
            <person name="Machida M."/>
            <person name="Baker S.E."/>
            <person name="Andersen M.R."/>
        </authorList>
    </citation>
    <scope>NUCLEOTIDE SEQUENCE [LARGE SCALE GENOMIC DNA]</scope>
    <source>
        <strain evidence="2 3">IBT 29228</strain>
    </source>
</reference>
<dbReference type="EMBL" id="ML736159">
    <property type="protein sequence ID" value="KAE8382844.1"/>
    <property type="molecule type" value="Genomic_DNA"/>
</dbReference>
<dbReference type="Proteomes" id="UP000326198">
    <property type="component" value="Unassembled WGS sequence"/>
</dbReference>
<evidence type="ECO:0000313" key="3">
    <source>
        <dbReference type="Proteomes" id="UP000326198"/>
    </source>
</evidence>
<feature type="compositionally biased region" description="Pro residues" evidence="1">
    <location>
        <begin position="108"/>
        <end position="119"/>
    </location>
</feature>
<feature type="region of interest" description="Disordered" evidence="1">
    <location>
        <begin position="342"/>
        <end position="396"/>
    </location>
</feature>
<feature type="compositionally biased region" description="Polar residues" evidence="1">
    <location>
        <begin position="266"/>
        <end position="276"/>
    </location>
</feature>
<gene>
    <name evidence="2" type="ORF">BDV26DRAFT_288147</name>
</gene>
<feature type="compositionally biased region" description="Basic and acidic residues" evidence="1">
    <location>
        <begin position="356"/>
        <end position="367"/>
    </location>
</feature>
<feature type="region of interest" description="Disordered" evidence="1">
    <location>
        <begin position="180"/>
        <end position="323"/>
    </location>
</feature>
<dbReference type="AlphaFoldDB" id="A0A5N7BM09"/>
<feature type="region of interest" description="Disordered" evidence="1">
    <location>
        <begin position="104"/>
        <end position="132"/>
    </location>
</feature>
<feature type="compositionally biased region" description="Basic residues" evidence="1">
    <location>
        <begin position="384"/>
        <end position="396"/>
    </location>
</feature>
<dbReference type="OrthoDB" id="4185910at2759"/>
<name>A0A5N7BM09_9EURO</name>